<dbReference type="PANTHER" id="PTHR39332:SF7">
    <property type="entry name" value="SRPBCC FAMILY PROTEIN"/>
    <property type="match status" value="1"/>
</dbReference>
<dbReference type="InterPro" id="IPR023393">
    <property type="entry name" value="START-like_dom_sf"/>
</dbReference>
<protein>
    <recommendedName>
        <fullName evidence="4">SRPBCC family protein</fullName>
    </recommendedName>
</protein>
<dbReference type="InterPro" id="IPR019587">
    <property type="entry name" value="Polyketide_cyclase/dehydratase"/>
</dbReference>
<name>A0AAW1NZV7_9CHLO</name>
<comment type="caution">
    <text evidence="2">The sequence shown here is derived from an EMBL/GenBank/DDBJ whole genome shotgun (WGS) entry which is preliminary data.</text>
</comment>
<dbReference type="SUPFAM" id="SSF55961">
    <property type="entry name" value="Bet v1-like"/>
    <property type="match status" value="1"/>
</dbReference>
<accession>A0AAW1NZV7</accession>
<dbReference type="Gene3D" id="3.30.530.20">
    <property type="match status" value="1"/>
</dbReference>
<feature type="region of interest" description="Disordered" evidence="1">
    <location>
        <begin position="192"/>
        <end position="221"/>
    </location>
</feature>
<reference evidence="2 3" key="1">
    <citation type="journal article" date="2024" name="Nat. Commun.">
        <title>Phylogenomics reveals the evolutionary origins of lichenization in chlorophyte algae.</title>
        <authorList>
            <person name="Puginier C."/>
            <person name="Libourel C."/>
            <person name="Otte J."/>
            <person name="Skaloud P."/>
            <person name="Haon M."/>
            <person name="Grisel S."/>
            <person name="Petersen M."/>
            <person name="Berrin J.G."/>
            <person name="Delaux P.M."/>
            <person name="Dal Grande F."/>
            <person name="Keller J."/>
        </authorList>
    </citation>
    <scope>NUCLEOTIDE SEQUENCE [LARGE SCALE GENOMIC DNA]</scope>
    <source>
        <strain evidence="2 3">SAG 2036</strain>
    </source>
</reference>
<dbReference type="AlphaFoldDB" id="A0AAW1NZV7"/>
<dbReference type="Pfam" id="PF10604">
    <property type="entry name" value="Polyketide_cyc2"/>
    <property type="match status" value="1"/>
</dbReference>
<dbReference type="PANTHER" id="PTHR39332">
    <property type="entry name" value="BLL4707 PROTEIN"/>
    <property type="match status" value="1"/>
</dbReference>
<organism evidence="2 3">
    <name type="scientific">Symbiochloris irregularis</name>
    <dbReference type="NCBI Taxonomy" id="706552"/>
    <lineage>
        <taxon>Eukaryota</taxon>
        <taxon>Viridiplantae</taxon>
        <taxon>Chlorophyta</taxon>
        <taxon>core chlorophytes</taxon>
        <taxon>Trebouxiophyceae</taxon>
        <taxon>Trebouxiales</taxon>
        <taxon>Trebouxiaceae</taxon>
        <taxon>Symbiochloris</taxon>
    </lineage>
</organism>
<evidence type="ECO:0000313" key="2">
    <source>
        <dbReference type="EMBL" id="KAK9803076.1"/>
    </source>
</evidence>
<evidence type="ECO:0008006" key="4">
    <source>
        <dbReference type="Google" id="ProtNLM"/>
    </source>
</evidence>
<feature type="region of interest" description="Disordered" evidence="1">
    <location>
        <begin position="258"/>
        <end position="295"/>
    </location>
</feature>
<sequence length="295" mass="32282">MELSQSQIASNGLVHLKVRVSGVIEHPLAVVWNLVRNFANVQAWLLPVNGSAVRSELLKGHNNNQMECVRVITIDGHQFLEQLEGLDDVEHVQRYKLISHPGASNPFPYAYLNFRSFLQCRSITVGDHTFMEWEGDLDTEPAGVEFMYSVVDQRLTAGFAGLRSRLSTMYKPAGPAIGARIGTTVPTYASAQPHAQYSAHQPPPTAPAANPGPYYDPYRAGPAPGGPVDMFTASIDPMLPARMNPAHPGHLSMVQQSMRNSAGSDISHNSGGPDYHADLDHDAQQRLQDAKHRST</sequence>
<feature type="compositionally biased region" description="Basic and acidic residues" evidence="1">
    <location>
        <begin position="275"/>
        <end position="295"/>
    </location>
</feature>
<keyword evidence="3" id="KW-1185">Reference proteome</keyword>
<dbReference type="EMBL" id="JALJOQ010000063">
    <property type="protein sequence ID" value="KAK9803076.1"/>
    <property type="molecule type" value="Genomic_DNA"/>
</dbReference>
<feature type="compositionally biased region" description="Polar residues" evidence="1">
    <location>
        <begin position="258"/>
        <end position="270"/>
    </location>
</feature>
<evidence type="ECO:0000313" key="3">
    <source>
        <dbReference type="Proteomes" id="UP001465755"/>
    </source>
</evidence>
<dbReference type="Proteomes" id="UP001465755">
    <property type="component" value="Unassembled WGS sequence"/>
</dbReference>
<dbReference type="CDD" id="cd07821">
    <property type="entry name" value="PYR_PYL_RCAR_like"/>
    <property type="match status" value="1"/>
</dbReference>
<proteinExistence type="predicted"/>
<gene>
    <name evidence="2" type="ORF">WJX73_007254</name>
</gene>
<evidence type="ECO:0000256" key="1">
    <source>
        <dbReference type="SAM" id="MobiDB-lite"/>
    </source>
</evidence>